<comment type="caution">
    <text evidence="1">The sequence shown here is derived from an EMBL/GenBank/DDBJ whole genome shotgun (WGS) entry which is preliminary data.</text>
</comment>
<name>A0A7X1IY63_9ACTN</name>
<reference evidence="1 2" key="1">
    <citation type="submission" date="2020-08" db="EMBL/GenBank/DDBJ databases">
        <title>Streptomyces sp. PSKA01 genome sequencing and assembly.</title>
        <authorList>
            <person name="Mandal S."/>
            <person name="Maiti P.K."/>
            <person name="Das P."/>
        </authorList>
    </citation>
    <scope>NUCLEOTIDE SEQUENCE [LARGE SCALE GENOMIC DNA]</scope>
    <source>
        <strain evidence="1 2">PSKA01</strain>
    </source>
</reference>
<gene>
    <name evidence="1" type="ORF">H4N64_03580</name>
</gene>
<evidence type="ECO:0000313" key="2">
    <source>
        <dbReference type="Proteomes" id="UP000584670"/>
    </source>
</evidence>
<dbReference type="AlphaFoldDB" id="A0A7X1IY63"/>
<protein>
    <submittedName>
        <fullName evidence="1">Uncharacterized protein</fullName>
    </submittedName>
</protein>
<proteinExistence type="predicted"/>
<sequence>MPRKLRGLVLGAAVGLGSSWGSGVRTGPVPASAVREDVVRDAFDPEVR</sequence>
<keyword evidence="2" id="KW-1185">Reference proteome</keyword>
<accession>A0A7X1IY63</accession>
<dbReference type="RefSeq" id="WP_186280606.1">
    <property type="nucleotide sequence ID" value="NZ_JACMSF010000003.1"/>
</dbReference>
<dbReference type="EMBL" id="JACMSF010000003">
    <property type="protein sequence ID" value="MBC2900693.1"/>
    <property type="molecule type" value="Genomic_DNA"/>
</dbReference>
<dbReference type="Proteomes" id="UP000584670">
    <property type="component" value="Unassembled WGS sequence"/>
</dbReference>
<evidence type="ECO:0000313" key="1">
    <source>
        <dbReference type="EMBL" id="MBC2900693.1"/>
    </source>
</evidence>
<organism evidence="1 2">
    <name type="scientific">Streptomyces cupreus</name>
    <dbReference type="NCBI Taxonomy" id="2759956"/>
    <lineage>
        <taxon>Bacteria</taxon>
        <taxon>Bacillati</taxon>
        <taxon>Actinomycetota</taxon>
        <taxon>Actinomycetes</taxon>
        <taxon>Kitasatosporales</taxon>
        <taxon>Streptomycetaceae</taxon>
        <taxon>Streptomyces</taxon>
    </lineage>
</organism>